<gene>
    <name evidence="1" type="ORF">ACFSCS_03840</name>
</gene>
<organism evidence="1 2">
    <name type="scientific">Luteococcus peritonei</name>
    <dbReference type="NCBI Taxonomy" id="88874"/>
    <lineage>
        <taxon>Bacteria</taxon>
        <taxon>Bacillati</taxon>
        <taxon>Actinomycetota</taxon>
        <taxon>Actinomycetes</taxon>
        <taxon>Propionibacteriales</taxon>
        <taxon>Propionibacteriaceae</taxon>
        <taxon>Luteococcus</taxon>
    </lineage>
</organism>
<evidence type="ECO:0000313" key="1">
    <source>
        <dbReference type="EMBL" id="MFD1889318.1"/>
    </source>
</evidence>
<reference evidence="2" key="1">
    <citation type="journal article" date="2019" name="Int. J. Syst. Evol. Microbiol.">
        <title>The Global Catalogue of Microorganisms (GCM) 10K type strain sequencing project: providing services to taxonomists for standard genome sequencing and annotation.</title>
        <authorList>
            <consortium name="The Broad Institute Genomics Platform"/>
            <consortium name="The Broad Institute Genome Sequencing Center for Infectious Disease"/>
            <person name="Wu L."/>
            <person name="Ma J."/>
        </authorList>
    </citation>
    <scope>NUCLEOTIDE SEQUENCE [LARGE SCALE GENOMIC DNA]</scope>
    <source>
        <strain evidence="2">CAIM 431</strain>
    </source>
</reference>
<dbReference type="EMBL" id="JBHUFZ010000008">
    <property type="protein sequence ID" value="MFD1889318.1"/>
    <property type="molecule type" value="Genomic_DNA"/>
</dbReference>
<dbReference type="Pfam" id="PF10012">
    <property type="entry name" value="DUF2255"/>
    <property type="match status" value="1"/>
</dbReference>
<evidence type="ECO:0000313" key="2">
    <source>
        <dbReference type="Proteomes" id="UP001597326"/>
    </source>
</evidence>
<name>A0ABW4RSL9_9ACTN</name>
<comment type="caution">
    <text evidence="1">The sequence shown here is derived from an EMBL/GenBank/DDBJ whole genome shotgun (WGS) entry which is preliminary data.</text>
</comment>
<dbReference type="Proteomes" id="UP001597326">
    <property type="component" value="Unassembled WGS sequence"/>
</dbReference>
<proteinExistence type="predicted"/>
<keyword evidence="2" id="KW-1185">Reference proteome</keyword>
<accession>A0ABW4RSL9</accession>
<protein>
    <submittedName>
        <fullName evidence="1">DUF2255 family protein</fullName>
    </submittedName>
</protein>
<dbReference type="RefSeq" id="WP_343872326.1">
    <property type="nucleotide sequence ID" value="NZ_BAAAIX010000007.1"/>
</dbReference>
<dbReference type="InterPro" id="IPR016888">
    <property type="entry name" value="UCP028498"/>
</dbReference>
<sequence length="124" mass="13456">MSSWPRETIEAIAASDDLHICAHHPDGSTGTLTWIWSVVVDGRLFVRSYSGTGGRWYGSALAQRTGVITAAGGRHEVAFTPVSEEALNDRIDEAYRAKYATSAYLGSMIGQRARAATMELTPRP</sequence>